<sequence>MYSGDSAAVTALLGPGVVRLPAMTSRGHECDCGHCRFANPRQ</sequence>
<dbReference type="AlphaFoldDB" id="A0A1V3WS49"/>
<gene>
    <name evidence="1" type="ORF">BZL29_6376</name>
</gene>
<evidence type="ECO:0000313" key="1">
    <source>
        <dbReference type="EMBL" id="OOK69789.1"/>
    </source>
</evidence>
<dbReference type="EMBL" id="MVBN01000007">
    <property type="protein sequence ID" value="OOK69789.1"/>
    <property type="molecule type" value="Genomic_DNA"/>
</dbReference>
<name>A0A1V3WS49_MYCKA</name>
<organism evidence="1 2">
    <name type="scientific">Mycobacterium kansasii</name>
    <dbReference type="NCBI Taxonomy" id="1768"/>
    <lineage>
        <taxon>Bacteria</taxon>
        <taxon>Bacillati</taxon>
        <taxon>Actinomycetota</taxon>
        <taxon>Actinomycetes</taxon>
        <taxon>Mycobacteriales</taxon>
        <taxon>Mycobacteriaceae</taxon>
        <taxon>Mycobacterium</taxon>
    </lineage>
</organism>
<accession>A0A1V3WS49</accession>
<protein>
    <submittedName>
        <fullName evidence="1">Uncharacterized protein</fullName>
    </submittedName>
</protein>
<comment type="caution">
    <text evidence="1">The sequence shown here is derived from an EMBL/GenBank/DDBJ whole genome shotgun (WGS) entry which is preliminary data.</text>
</comment>
<proteinExistence type="predicted"/>
<evidence type="ECO:0000313" key="2">
    <source>
        <dbReference type="Proteomes" id="UP000188532"/>
    </source>
</evidence>
<dbReference type="Proteomes" id="UP000188532">
    <property type="component" value="Unassembled WGS sequence"/>
</dbReference>
<reference evidence="1 2" key="1">
    <citation type="submission" date="2017-02" db="EMBL/GenBank/DDBJ databases">
        <title>Complete genome sequences of Mycobacterium kansasii strains isolated from rhesus macaques.</title>
        <authorList>
            <person name="Panda A."/>
            <person name="Nagaraj S."/>
            <person name="Zhao X."/>
            <person name="Tettelin H."/>
            <person name="Detolla L.J."/>
        </authorList>
    </citation>
    <scope>NUCLEOTIDE SEQUENCE [LARGE SCALE GENOMIC DNA]</scope>
    <source>
        <strain evidence="1 2">11-3469</strain>
    </source>
</reference>